<comment type="caution">
    <text evidence="8">The sequence shown here is derived from an EMBL/GenBank/DDBJ whole genome shotgun (WGS) entry which is preliminary data.</text>
</comment>
<feature type="binding site" evidence="5">
    <location>
        <position position="113"/>
    </location>
    <ligand>
        <name>substrate</name>
    </ligand>
</feature>
<dbReference type="PANTHER" id="PTHR43827">
    <property type="entry name" value="2,5-DIKETO-D-GLUCONIC ACID REDUCTASE"/>
    <property type="match status" value="1"/>
</dbReference>
<sequence length="305" mass="33981">MSTTSFKLNDGTSIPWVAWGNGTGQAKKDAIESGKLALAAGLRHIDTAQIYNNEEETGIAVSQSKVPRSEVYVTSKIGRIAGDTQAVPLDQVRKSVQESLDRLGTVPELYLIHNPYVVPEGKLKEFWGILEDLKDEGKLKSIGVSNFRPQDIEAVVEGARYKPVVNQLEFHPYVLAHLEPLLAIQEKHNILTTSYGPLTPLLRHPTGGPLKPILHRISERLSAKYNETIDANAVLLLWLRAKQVVAVTASGNAERIKGLAKLYLSKWELEAEEVEEIDRVGKTIHFRHYTEHMENDFPVPDLPSQ</sequence>
<evidence type="ECO:0000256" key="2">
    <source>
        <dbReference type="ARBA" id="ARBA00022857"/>
    </source>
</evidence>
<evidence type="ECO:0000256" key="4">
    <source>
        <dbReference type="PIRSR" id="PIRSR000097-1"/>
    </source>
</evidence>
<dbReference type="InterPro" id="IPR036812">
    <property type="entry name" value="NAD(P)_OxRdtase_dom_sf"/>
</dbReference>
<dbReference type="OrthoDB" id="416253at2759"/>
<dbReference type="PIRSF" id="PIRSF000097">
    <property type="entry name" value="AKR"/>
    <property type="match status" value="1"/>
</dbReference>
<keyword evidence="2" id="KW-0521">NADP</keyword>
<dbReference type="SUPFAM" id="SSF51430">
    <property type="entry name" value="NAD(P)-linked oxidoreductase"/>
    <property type="match status" value="1"/>
</dbReference>
<accession>A0A8H5FF83</accession>
<dbReference type="Gene3D" id="3.20.20.100">
    <property type="entry name" value="NADP-dependent oxidoreductase domain"/>
    <property type="match status" value="1"/>
</dbReference>
<feature type="active site" description="Proton donor" evidence="4">
    <location>
        <position position="51"/>
    </location>
</feature>
<evidence type="ECO:0000313" key="8">
    <source>
        <dbReference type="EMBL" id="KAF5334377.1"/>
    </source>
</evidence>
<protein>
    <recommendedName>
        <fullName evidence="7">NADP-dependent oxidoreductase domain-containing protein</fullName>
    </recommendedName>
</protein>
<dbReference type="PRINTS" id="PR00069">
    <property type="entry name" value="ALDKETRDTASE"/>
</dbReference>
<dbReference type="PANTHER" id="PTHR43827:SF3">
    <property type="entry name" value="NADP-DEPENDENT OXIDOREDUCTASE DOMAIN-CONTAINING PROTEIN"/>
    <property type="match status" value="1"/>
</dbReference>
<dbReference type="Proteomes" id="UP000541558">
    <property type="component" value="Unassembled WGS sequence"/>
</dbReference>
<name>A0A8H5FF83_9AGAR</name>
<evidence type="ECO:0000256" key="3">
    <source>
        <dbReference type="ARBA" id="ARBA00023002"/>
    </source>
</evidence>
<dbReference type="AlphaFoldDB" id="A0A8H5FF83"/>
<dbReference type="EMBL" id="JAACJK010000070">
    <property type="protein sequence ID" value="KAF5334377.1"/>
    <property type="molecule type" value="Genomic_DNA"/>
</dbReference>
<evidence type="ECO:0000256" key="5">
    <source>
        <dbReference type="PIRSR" id="PIRSR000097-2"/>
    </source>
</evidence>
<organism evidence="8 9">
    <name type="scientific">Ephemerocybe angulata</name>
    <dbReference type="NCBI Taxonomy" id="980116"/>
    <lineage>
        <taxon>Eukaryota</taxon>
        <taxon>Fungi</taxon>
        <taxon>Dikarya</taxon>
        <taxon>Basidiomycota</taxon>
        <taxon>Agaricomycotina</taxon>
        <taxon>Agaricomycetes</taxon>
        <taxon>Agaricomycetidae</taxon>
        <taxon>Agaricales</taxon>
        <taxon>Agaricineae</taxon>
        <taxon>Psathyrellaceae</taxon>
        <taxon>Ephemerocybe</taxon>
    </lineage>
</organism>
<dbReference type="Pfam" id="PF00248">
    <property type="entry name" value="Aldo_ket_red"/>
    <property type="match status" value="1"/>
</dbReference>
<feature type="site" description="Lowers pKa of active site Tyr" evidence="6">
    <location>
        <position position="76"/>
    </location>
</feature>
<gene>
    <name evidence="8" type="ORF">D9611_013535</name>
</gene>
<evidence type="ECO:0000256" key="1">
    <source>
        <dbReference type="ARBA" id="ARBA00007905"/>
    </source>
</evidence>
<feature type="domain" description="NADP-dependent oxidoreductase" evidence="7">
    <location>
        <begin position="20"/>
        <end position="280"/>
    </location>
</feature>
<evidence type="ECO:0000256" key="6">
    <source>
        <dbReference type="PIRSR" id="PIRSR000097-3"/>
    </source>
</evidence>
<dbReference type="InterPro" id="IPR023210">
    <property type="entry name" value="NADP_OxRdtase_dom"/>
</dbReference>
<evidence type="ECO:0000259" key="7">
    <source>
        <dbReference type="Pfam" id="PF00248"/>
    </source>
</evidence>
<reference evidence="8 9" key="1">
    <citation type="journal article" date="2020" name="ISME J.">
        <title>Uncovering the hidden diversity of litter-decomposition mechanisms in mushroom-forming fungi.</title>
        <authorList>
            <person name="Floudas D."/>
            <person name="Bentzer J."/>
            <person name="Ahren D."/>
            <person name="Johansson T."/>
            <person name="Persson P."/>
            <person name="Tunlid A."/>
        </authorList>
    </citation>
    <scope>NUCLEOTIDE SEQUENCE [LARGE SCALE GENOMIC DNA]</scope>
    <source>
        <strain evidence="8 9">CBS 175.51</strain>
    </source>
</reference>
<dbReference type="GO" id="GO:0016616">
    <property type="term" value="F:oxidoreductase activity, acting on the CH-OH group of donors, NAD or NADP as acceptor"/>
    <property type="evidence" value="ECO:0007669"/>
    <property type="project" value="UniProtKB-ARBA"/>
</dbReference>
<keyword evidence="9" id="KW-1185">Reference proteome</keyword>
<dbReference type="InterPro" id="IPR020471">
    <property type="entry name" value="AKR"/>
</dbReference>
<evidence type="ECO:0000313" key="9">
    <source>
        <dbReference type="Proteomes" id="UP000541558"/>
    </source>
</evidence>
<keyword evidence="3" id="KW-0560">Oxidoreductase</keyword>
<proteinExistence type="inferred from homology"/>
<comment type="similarity">
    <text evidence="1">Belongs to the aldo/keto reductase family.</text>
</comment>